<dbReference type="OMA" id="ENCDWIS"/>
<proteinExistence type="predicted"/>
<dbReference type="Proteomes" id="UP000094527">
    <property type="component" value="Unassembled WGS sequence"/>
</dbReference>
<name>A0A1D2NDU7_ORCCI</name>
<dbReference type="EMBL" id="LJIJ01000073">
    <property type="protein sequence ID" value="ODN03434.1"/>
    <property type="molecule type" value="Genomic_DNA"/>
</dbReference>
<reference evidence="2 3" key="1">
    <citation type="journal article" date="2016" name="Genome Biol. Evol.">
        <title>Gene Family Evolution Reflects Adaptation to Soil Environmental Stressors in the Genome of the Collembolan Orchesella cincta.</title>
        <authorList>
            <person name="Faddeeva-Vakhrusheva A."/>
            <person name="Derks M.F."/>
            <person name="Anvar S.Y."/>
            <person name="Agamennone V."/>
            <person name="Suring W."/>
            <person name="Smit S."/>
            <person name="van Straalen N.M."/>
            <person name="Roelofs D."/>
        </authorList>
    </citation>
    <scope>NUCLEOTIDE SEQUENCE [LARGE SCALE GENOMIC DNA]</scope>
    <source>
        <tissue evidence="2">Mixed pool</tissue>
    </source>
</reference>
<evidence type="ECO:0000313" key="2">
    <source>
        <dbReference type="EMBL" id="ODN03434.1"/>
    </source>
</evidence>
<dbReference type="OrthoDB" id="1510206at2759"/>
<protein>
    <submittedName>
        <fullName evidence="2">Putative malate dehydrogenase 1B</fullName>
    </submittedName>
</protein>
<comment type="caution">
    <text evidence="2">The sequence shown here is derived from an EMBL/GenBank/DDBJ whole genome shotgun (WGS) entry which is preliminary data.</text>
</comment>
<evidence type="ECO:0000256" key="1">
    <source>
        <dbReference type="SAM" id="MobiDB-lite"/>
    </source>
</evidence>
<evidence type="ECO:0000313" key="3">
    <source>
        <dbReference type="Proteomes" id="UP000094527"/>
    </source>
</evidence>
<gene>
    <name evidence="2" type="ORF">Ocin01_03248</name>
</gene>
<feature type="region of interest" description="Disordered" evidence="1">
    <location>
        <begin position="548"/>
        <end position="577"/>
    </location>
</feature>
<organism evidence="2 3">
    <name type="scientific">Orchesella cincta</name>
    <name type="common">Springtail</name>
    <name type="synonym">Podura cincta</name>
    <dbReference type="NCBI Taxonomy" id="48709"/>
    <lineage>
        <taxon>Eukaryota</taxon>
        <taxon>Metazoa</taxon>
        <taxon>Ecdysozoa</taxon>
        <taxon>Arthropoda</taxon>
        <taxon>Hexapoda</taxon>
        <taxon>Collembola</taxon>
        <taxon>Entomobryomorpha</taxon>
        <taxon>Entomobryoidea</taxon>
        <taxon>Orchesellidae</taxon>
        <taxon>Orchesellinae</taxon>
        <taxon>Orchesella</taxon>
    </lineage>
</organism>
<dbReference type="Gene3D" id="3.40.50.720">
    <property type="entry name" value="NAD(P)-binding Rossmann-like Domain"/>
    <property type="match status" value="1"/>
</dbReference>
<keyword evidence="3" id="KW-1185">Reference proteome</keyword>
<sequence length="577" mass="64774">MSRFELVGLFDCPWYAKAEKIAEEIVSQNPSIEFHKEMLDSMQWNEFVTKMNMRHGWSIQRSPCIYEVLVDREGKAHLIGDINDFCEFAILYFDVIYDPSTTALKDMVIANQATYGRGHRGHQRGDAELFNIAIVNAPIKMVELILAQLLSSFSMIPYGLLLQISIFDEYTPKRNLDGLVMEIMDLASPLLYKARVVTTLPMALYRCHLFLLMEDFSRTLMEDKRDWLNRIEYKTVRIMNSFNSKKTKISDCRIFIGGEGPSCYVAEICRKMAPYSYCGPGKVIASGQHIVQRAKAELSKIGSIPPGCITRLHAYGWPGMTGCYVEVNDATVRGGNYSLRGPGLEIPLAEIATRSNYIFTQFSADFLTLQKQRLAYLVKQPNRFMCMAESAITTIHTWLMCDPTVRLMGEGVFSVTPSAAELVTDGLQTSDACLPVLNVGVECGPNSDFPPSTFLVQPAINHNGKWQPLGKVSAKTSARIASEVSRLWDLRQKIIYRDLDMKNVFPDYDELAKGVAALGAATSPLHHARGFAGNRLPNLGEMQGEDHSYYTEDEEGEPGYATDEVDTHTYELTSDEN</sequence>
<dbReference type="STRING" id="48709.A0A1D2NDU7"/>
<accession>A0A1D2NDU7</accession>
<dbReference type="AlphaFoldDB" id="A0A1D2NDU7"/>